<accession>A7RX39</accession>
<keyword evidence="3" id="KW-1185">Reference proteome</keyword>
<proteinExistence type="predicted"/>
<name>A7RX39_NEMVE</name>
<dbReference type="Proteomes" id="UP000001593">
    <property type="component" value="Unassembled WGS sequence"/>
</dbReference>
<dbReference type="STRING" id="45351.A7RX39"/>
<dbReference type="InterPro" id="IPR000210">
    <property type="entry name" value="BTB/POZ_dom"/>
</dbReference>
<dbReference type="Gene3D" id="1.25.40.420">
    <property type="match status" value="1"/>
</dbReference>
<evidence type="ECO:0000259" key="1">
    <source>
        <dbReference type="PROSITE" id="PS50097"/>
    </source>
</evidence>
<reference evidence="2 3" key="1">
    <citation type="journal article" date="2007" name="Science">
        <title>Sea anemone genome reveals ancestral eumetazoan gene repertoire and genomic organization.</title>
        <authorList>
            <person name="Putnam N.H."/>
            <person name="Srivastava M."/>
            <person name="Hellsten U."/>
            <person name="Dirks B."/>
            <person name="Chapman J."/>
            <person name="Salamov A."/>
            <person name="Terry A."/>
            <person name="Shapiro H."/>
            <person name="Lindquist E."/>
            <person name="Kapitonov V.V."/>
            <person name="Jurka J."/>
            <person name="Genikhovich G."/>
            <person name="Grigoriev I.V."/>
            <person name="Lucas S.M."/>
            <person name="Steele R.E."/>
            <person name="Finnerty J.R."/>
            <person name="Technau U."/>
            <person name="Martindale M.Q."/>
            <person name="Rokhsar D.S."/>
        </authorList>
    </citation>
    <scope>NUCLEOTIDE SEQUENCE [LARGE SCALE GENOMIC DNA]</scope>
    <source>
        <strain evidence="3">CH2 X CH6</strain>
    </source>
</reference>
<dbReference type="eggNOG" id="KOG4350">
    <property type="taxonomic scope" value="Eukaryota"/>
</dbReference>
<protein>
    <recommendedName>
        <fullName evidence="1">BTB domain-containing protein</fullName>
    </recommendedName>
</protein>
<dbReference type="Pfam" id="PF07707">
    <property type="entry name" value="BACK"/>
    <property type="match status" value="1"/>
</dbReference>
<sequence length="264" mass="29323">DVKFIVGPNRKVVYANRCILAARCEVFRAMLGSDPDREGRQKSAEPDIPLVLADVSPEVFSSILEFLYTNTCTLNSNSVSVMDIMGSAMEYGLLQLQKICEQYIAETLAVNTASGAMQIAVTYNQEELQARCTEFIELNTPEVFKTKGFHELSEEALEILLLSDKLNIDELDLISSIREWATVNAVVGSTSVAETAAKVVRHIRLGLLTPEELRQIEIDNEKDNLIPVLMISEAWKFHALRKSPTLSAATIPPKPRAGTRPRDD</sequence>
<dbReference type="CDD" id="cd18494">
    <property type="entry name" value="BACK_BTBD19"/>
    <property type="match status" value="1"/>
</dbReference>
<dbReference type="InterPro" id="IPR042846">
    <property type="entry name" value="BTBD19"/>
</dbReference>
<evidence type="ECO:0000313" key="2">
    <source>
        <dbReference type="EMBL" id="EDO43962.1"/>
    </source>
</evidence>
<dbReference type="InterPro" id="IPR011333">
    <property type="entry name" value="SKP1/BTB/POZ_sf"/>
</dbReference>
<dbReference type="PANTHER" id="PTHR46965:SF1">
    <property type="entry name" value="BTB_POZ DOMAIN-CONTAINING PROTEIN 19"/>
    <property type="match status" value="1"/>
</dbReference>
<dbReference type="AlphaFoldDB" id="A7RX39"/>
<dbReference type="PhylomeDB" id="A7RX39"/>
<dbReference type="PANTHER" id="PTHR46965">
    <property type="entry name" value="BTB/POZ DOMAIN-CONTAINING PROTEIN 19"/>
    <property type="match status" value="1"/>
</dbReference>
<dbReference type="InParanoid" id="A7RX39"/>
<gene>
    <name evidence="2" type="ORF">NEMVEDRAFT_v1g96593</name>
</gene>
<dbReference type="OMA" id="AWRFHAL"/>
<dbReference type="CDD" id="cd18294">
    <property type="entry name" value="BTB_POZ_BTBD19"/>
    <property type="match status" value="1"/>
</dbReference>
<dbReference type="InterPro" id="IPR011705">
    <property type="entry name" value="BACK"/>
</dbReference>
<dbReference type="SUPFAM" id="SSF54695">
    <property type="entry name" value="POZ domain"/>
    <property type="match status" value="1"/>
</dbReference>
<dbReference type="SMART" id="SM00875">
    <property type="entry name" value="BACK"/>
    <property type="match status" value="1"/>
</dbReference>
<evidence type="ECO:0000313" key="3">
    <source>
        <dbReference type="Proteomes" id="UP000001593"/>
    </source>
</evidence>
<dbReference type="EMBL" id="DS469549">
    <property type="protein sequence ID" value="EDO43962.1"/>
    <property type="molecule type" value="Genomic_DNA"/>
</dbReference>
<dbReference type="PROSITE" id="PS50097">
    <property type="entry name" value="BTB"/>
    <property type="match status" value="1"/>
</dbReference>
<dbReference type="HOGENOM" id="CLU_077764_0_0_1"/>
<organism evidence="2 3">
    <name type="scientific">Nematostella vectensis</name>
    <name type="common">Starlet sea anemone</name>
    <dbReference type="NCBI Taxonomy" id="45351"/>
    <lineage>
        <taxon>Eukaryota</taxon>
        <taxon>Metazoa</taxon>
        <taxon>Cnidaria</taxon>
        <taxon>Anthozoa</taxon>
        <taxon>Hexacorallia</taxon>
        <taxon>Actiniaria</taxon>
        <taxon>Edwardsiidae</taxon>
        <taxon>Nematostella</taxon>
    </lineage>
</organism>
<feature type="non-terminal residue" evidence="2">
    <location>
        <position position="264"/>
    </location>
</feature>
<dbReference type="Pfam" id="PF00651">
    <property type="entry name" value="BTB"/>
    <property type="match status" value="1"/>
</dbReference>
<dbReference type="SMART" id="SM00225">
    <property type="entry name" value="BTB"/>
    <property type="match status" value="1"/>
</dbReference>
<feature type="domain" description="BTB" evidence="1">
    <location>
        <begin position="1"/>
        <end position="76"/>
    </location>
</feature>
<dbReference type="Gene3D" id="3.30.710.10">
    <property type="entry name" value="Potassium Channel Kv1.1, Chain A"/>
    <property type="match status" value="1"/>
</dbReference>